<dbReference type="EMBL" id="BX284606">
    <property type="protein sequence ID" value="CCD69425.1"/>
    <property type="molecule type" value="Genomic_DNA"/>
</dbReference>
<keyword evidence="8 11" id="KW-0694">RNA-binding</keyword>
<dbReference type="DIP" id="DIP-27296N"/>
<evidence type="ECO:0000256" key="8">
    <source>
        <dbReference type="ARBA" id="ARBA00022884"/>
    </source>
</evidence>
<evidence type="ECO:0000256" key="11">
    <source>
        <dbReference type="RuleBase" id="RU367085"/>
    </source>
</evidence>
<proteinExistence type="evidence at protein level"/>
<dbReference type="GO" id="GO:0004521">
    <property type="term" value="F:RNA endonuclease activity"/>
    <property type="evidence" value="ECO:0000318"/>
    <property type="project" value="GO_Central"/>
</dbReference>
<dbReference type="PANTHER" id="PTHR12439">
    <property type="entry name" value="PLACENTAL PROTEIN 11-RELATED"/>
    <property type="match status" value="1"/>
</dbReference>
<sequence>MMILRNCVFFFVAAALVYSKPIQNVDLAAVNTFLTNLAASDVRTDSLVTLNYQNMASKKSPDHDNAKDPLFTTVDKSVLGSNAYITIANLMPFFNYDSDTAVPTSADYASAVKDFLDNFIASDAVKQAWTFLQAQGVSTSDPIDFRQQLYNLWFLPYARNQALGSCGFKSVFVGEATGTVVNRFANWVGFYIQENAGKFNYHGWFTKLNGIAIDLQFVAGSDEDLETSFLLNSSPTFEFAAYTVAALTNTQPSILIQGEEIDIQAPTLSVNKATVLDKVVISFGSSSKATTKHAGSGTTKHNGGSTDAALQTLVDKMWGDDQDRPSATQVTMNWGEHISGKTGTKGANLFTTVDESIFTKKQYADLITTYTQDLFTADVCKAEPAMGGFRKQYLQGVFNTFTATPMFASAFAYLQSINYKETSNLTNFKTKVLWPLWFGTYTRCKGPLGSSGWEHVFSGEIKSNEVDGQHDWVRYYTEQKADKMVYDGYYTHDENLIGTFQYKWNGALKPKGGFFTGTSPAFDFSILSVCALAHGNGGNCHFKVTNYPITVTSYLQDCGDGSGTCLATAYPG</sequence>
<dbReference type="RefSeq" id="NP_509391.1">
    <property type="nucleotide sequence ID" value="NM_076990.8"/>
</dbReference>
<feature type="chain" id="PRO_5026378375" evidence="11">
    <location>
        <begin position="20"/>
        <end position="572"/>
    </location>
</feature>
<evidence type="ECO:0000256" key="1">
    <source>
        <dbReference type="ARBA" id="ARBA00001936"/>
    </source>
</evidence>
<dbReference type="GeneID" id="181079"/>
<comment type="subunit">
    <text evidence="3 11">Monomer.</text>
</comment>
<evidence type="ECO:0000256" key="9">
    <source>
        <dbReference type="ARBA" id="ARBA00023211"/>
    </source>
</evidence>
<evidence type="ECO:0000313" key="14">
    <source>
        <dbReference type="Proteomes" id="UP000001940"/>
    </source>
</evidence>
<organism evidence="13 14">
    <name type="scientific">Caenorhabditis elegans</name>
    <dbReference type="NCBI Taxonomy" id="6239"/>
    <lineage>
        <taxon>Eukaryota</taxon>
        <taxon>Metazoa</taxon>
        <taxon>Ecdysozoa</taxon>
        <taxon>Nematoda</taxon>
        <taxon>Chromadorea</taxon>
        <taxon>Rhabditida</taxon>
        <taxon>Rhabditina</taxon>
        <taxon>Rhabditomorpha</taxon>
        <taxon>Rhabditoidea</taxon>
        <taxon>Rhabditidae</taxon>
        <taxon>Peloderinae</taxon>
        <taxon>Caenorhabditis</taxon>
    </lineage>
</organism>
<dbReference type="PhylomeDB" id="Q9GYM9"/>
<evidence type="ECO:0000259" key="12">
    <source>
        <dbReference type="PROSITE" id="PS51959"/>
    </source>
</evidence>
<dbReference type="GO" id="GO:0003723">
    <property type="term" value="F:RNA binding"/>
    <property type="evidence" value="ECO:0007669"/>
    <property type="project" value="UniProtKB-UniRule"/>
</dbReference>
<gene>
    <name evidence="13 15" type="primary">endu-2</name>
    <name evidence="13" type="ORF">CELE_M60.2</name>
    <name evidence="15" type="ORF">M60.2</name>
</gene>
<keyword evidence="11" id="KW-0732">Signal</keyword>
<dbReference type="AlphaFoldDB" id="Q9GYM9"/>
<dbReference type="GO" id="GO:0016829">
    <property type="term" value="F:lyase activity"/>
    <property type="evidence" value="ECO:0007669"/>
    <property type="project" value="UniProtKB-KW"/>
</dbReference>
<dbReference type="PaxDb" id="6239-M60.2.2"/>
<dbReference type="WormBase" id="M60.2">
    <property type="protein sequence ID" value="CE28630"/>
    <property type="gene ID" value="WBGene00019779"/>
    <property type="gene designation" value="endu-2"/>
</dbReference>
<dbReference type="InterPro" id="IPR018998">
    <property type="entry name" value="EndoU_C"/>
</dbReference>
<evidence type="ECO:0000313" key="15">
    <source>
        <dbReference type="WormBase" id="M60.2"/>
    </source>
</evidence>
<accession>Q9GYM9</accession>
<dbReference type="OMA" id="VDGQHDW"/>
<dbReference type="PeptideAtlas" id="Q9GYM9"/>
<dbReference type="OrthoDB" id="430326at2759"/>
<reference evidence="13 14" key="1">
    <citation type="journal article" date="1998" name="Science">
        <title>Genome sequence of the nematode C. elegans: a platform for investigating biology.</title>
        <authorList>
            <consortium name="The C. elegans sequencing consortium"/>
            <person name="Sulson J.E."/>
            <person name="Waterston R."/>
        </authorList>
    </citation>
    <scope>NUCLEOTIDE SEQUENCE [LARGE SCALE GENOMIC DNA]</scope>
    <source>
        <strain evidence="13 14">Bristol N2</strain>
    </source>
</reference>
<evidence type="ECO:0000256" key="3">
    <source>
        <dbReference type="ARBA" id="ARBA00011245"/>
    </source>
</evidence>
<keyword evidence="14" id="KW-1185">Reference proteome</keyword>
<dbReference type="SUPFAM" id="SSF142877">
    <property type="entry name" value="EndoU-like"/>
    <property type="match status" value="2"/>
</dbReference>
<name>Q9GYM9_CAEEL</name>
<dbReference type="eggNOG" id="KOG2849">
    <property type="taxonomic scope" value="Eukaryota"/>
</dbReference>
<evidence type="ECO:0000256" key="6">
    <source>
        <dbReference type="ARBA" id="ARBA00022759"/>
    </source>
</evidence>
<dbReference type="CDD" id="cd21159">
    <property type="entry name" value="XendoU"/>
    <property type="match status" value="2"/>
</dbReference>
<dbReference type="Pfam" id="PF09412">
    <property type="entry name" value="XendoU"/>
    <property type="match status" value="2"/>
</dbReference>
<feature type="signal peptide" evidence="11">
    <location>
        <begin position="1"/>
        <end position="19"/>
    </location>
</feature>
<keyword evidence="10" id="KW-0456">Lyase</keyword>
<evidence type="ECO:0000256" key="7">
    <source>
        <dbReference type="ARBA" id="ARBA00022801"/>
    </source>
</evidence>
<dbReference type="FunCoup" id="Q9GYM9">
    <property type="interactions" value="3"/>
</dbReference>
<evidence type="ECO:0007829" key="16">
    <source>
        <dbReference type="PeptideAtlas" id="Q9GYM9"/>
    </source>
</evidence>
<dbReference type="CTD" id="181079"/>
<feature type="domain" description="EndoU" evidence="12">
    <location>
        <begin position="23"/>
        <end position="285"/>
    </location>
</feature>
<keyword evidence="5 11" id="KW-0479">Metal-binding</keyword>
<evidence type="ECO:0000256" key="4">
    <source>
        <dbReference type="ARBA" id="ARBA00022722"/>
    </source>
</evidence>
<evidence type="ECO:0000256" key="5">
    <source>
        <dbReference type="ARBA" id="ARBA00022723"/>
    </source>
</evidence>
<dbReference type="PIR" id="T28853">
    <property type="entry name" value="T28853"/>
</dbReference>
<dbReference type="InParanoid" id="Q9GYM9"/>
<keyword evidence="4 11" id="KW-0540">Nuclease</keyword>
<dbReference type="GO" id="GO:0050829">
    <property type="term" value="P:defense response to Gram-negative bacterium"/>
    <property type="evidence" value="ECO:0000315"/>
    <property type="project" value="WormBase"/>
</dbReference>
<evidence type="ECO:0000256" key="2">
    <source>
        <dbReference type="ARBA" id="ARBA00010168"/>
    </source>
</evidence>
<dbReference type="STRING" id="6239.M60.2.2"/>
<comment type="similarity">
    <text evidence="2 11">Belongs to the ENDOU family.</text>
</comment>
<dbReference type="Bgee" id="WBGene00019779">
    <property type="expression patterns" value="Expressed in larva and 3 other cell types or tissues"/>
</dbReference>
<evidence type="ECO:0000256" key="10">
    <source>
        <dbReference type="ARBA" id="ARBA00023239"/>
    </source>
</evidence>
<dbReference type="InterPro" id="IPR037227">
    <property type="entry name" value="EndoU-like"/>
</dbReference>
<dbReference type="GO" id="GO:0046872">
    <property type="term" value="F:metal ion binding"/>
    <property type="evidence" value="ECO:0007669"/>
    <property type="project" value="UniProtKB-UniRule"/>
</dbReference>
<keyword evidence="6 11" id="KW-0255">Endonuclease</keyword>
<evidence type="ECO:0000313" key="13">
    <source>
        <dbReference type="EMBL" id="CCD69425.1"/>
    </source>
</evidence>
<keyword evidence="16" id="KW-1267">Proteomics identification</keyword>
<feature type="domain" description="EndoU" evidence="12">
    <location>
        <begin position="306"/>
        <end position="572"/>
    </location>
</feature>
<dbReference type="GO" id="GO:0016787">
    <property type="term" value="F:hydrolase activity"/>
    <property type="evidence" value="ECO:0007669"/>
    <property type="project" value="UniProtKB-KW"/>
</dbReference>
<keyword evidence="7 11" id="KW-0378">Hydrolase</keyword>
<dbReference type="PROSITE" id="PS51959">
    <property type="entry name" value="ENDOU"/>
    <property type="match status" value="2"/>
</dbReference>
<dbReference type="GO" id="GO:0045087">
    <property type="term" value="P:innate immune response"/>
    <property type="evidence" value="ECO:0000315"/>
    <property type="project" value="WormBase"/>
</dbReference>
<dbReference type="PANTHER" id="PTHR12439:SF42">
    <property type="entry name" value="ENDORIBONUCLEASE-RELATED"/>
    <property type="match status" value="1"/>
</dbReference>
<dbReference type="InterPro" id="IPR039787">
    <property type="entry name" value="ENDOU"/>
</dbReference>
<dbReference type="Proteomes" id="UP000001940">
    <property type="component" value="Chromosome X"/>
</dbReference>
<dbReference type="HOGENOM" id="CLU_477548_0_0_1"/>
<protein>
    <submittedName>
        <fullName evidence="13">EndoU domain-containing protein</fullName>
    </submittedName>
</protein>
<dbReference type="SMR" id="Q9GYM9"/>
<dbReference type="UCSC" id="M60.2.2">
    <property type="organism name" value="c. elegans"/>
</dbReference>
<comment type="cofactor">
    <cofactor evidence="1 11">
        <name>Mn(2+)</name>
        <dbReference type="ChEBI" id="CHEBI:29035"/>
    </cofactor>
</comment>
<dbReference type="KEGG" id="cel:CELE_M60.2"/>
<keyword evidence="9 11" id="KW-0464">Manganese</keyword>
<dbReference type="AGR" id="WB:WBGene00019779"/>